<comment type="subcellular location">
    <subcellularLocation>
        <location evidence="9">Cytoplasm</location>
    </subcellularLocation>
</comment>
<dbReference type="Pfam" id="PF00251">
    <property type="entry name" value="Glyco_hydro_32N"/>
    <property type="match status" value="1"/>
</dbReference>
<dbReference type="PANTHER" id="PTHR43101:SF1">
    <property type="entry name" value="BETA-FRUCTOSIDASE"/>
    <property type="match status" value="1"/>
</dbReference>
<dbReference type="Gene3D" id="2.60.120.560">
    <property type="entry name" value="Exo-inulinase, domain 1"/>
    <property type="match status" value="1"/>
</dbReference>
<comment type="similarity">
    <text evidence="2 8">Belongs to the glycosyl hydrolase 32 family.</text>
</comment>
<evidence type="ECO:0000256" key="3">
    <source>
        <dbReference type="ARBA" id="ARBA00012758"/>
    </source>
</evidence>
<evidence type="ECO:0000256" key="1">
    <source>
        <dbReference type="ARBA" id="ARBA00004914"/>
    </source>
</evidence>
<keyword evidence="9" id="KW-0963">Cytoplasm</keyword>
<evidence type="ECO:0000313" key="12">
    <source>
        <dbReference type="EMBL" id="MCC2163304.1"/>
    </source>
</evidence>
<keyword evidence="13" id="KW-1185">Reference proteome</keyword>
<dbReference type="Gene3D" id="2.115.10.20">
    <property type="entry name" value="Glycosyl hydrolase domain, family 43"/>
    <property type="match status" value="1"/>
</dbReference>
<evidence type="ECO:0000256" key="5">
    <source>
        <dbReference type="ARBA" id="ARBA00022801"/>
    </source>
</evidence>
<keyword evidence="9" id="KW-0119">Carbohydrate metabolism</keyword>
<dbReference type="EC" id="3.2.1.26" evidence="3 8"/>
<dbReference type="InterPro" id="IPR006232">
    <property type="entry name" value="Suc6P_hydrolase"/>
</dbReference>
<reference evidence="12" key="1">
    <citation type="submission" date="2021-10" db="EMBL/GenBank/DDBJ databases">
        <title>Anaerobic single-cell dispensing facilitates the cultivation of human gut bacteria.</title>
        <authorList>
            <person name="Afrizal A."/>
        </authorList>
    </citation>
    <scope>NUCLEOTIDE SEQUENCE</scope>
    <source>
        <strain evidence="12">CLA-AA-H274</strain>
    </source>
</reference>
<dbReference type="GO" id="GO:0004564">
    <property type="term" value="F:beta-fructofuranosidase activity"/>
    <property type="evidence" value="ECO:0007669"/>
    <property type="project" value="UniProtKB-EC"/>
</dbReference>
<evidence type="ECO:0000256" key="6">
    <source>
        <dbReference type="ARBA" id="ARBA00023295"/>
    </source>
</evidence>
<dbReference type="EMBL" id="JAJEPU010000001">
    <property type="protein sequence ID" value="MCC2163304.1"/>
    <property type="molecule type" value="Genomic_DNA"/>
</dbReference>
<evidence type="ECO:0000256" key="4">
    <source>
        <dbReference type="ARBA" id="ARBA00019623"/>
    </source>
</evidence>
<comment type="catalytic activity">
    <reaction evidence="8">
        <text>Hydrolysis of terminal non-reducing beta-D-fructofuranoside residues in beta-D-fructofuranosides.</text>
        <dbReference type="EC" id="3.2.1.26"/>
    </reaction>
</comment>
<evidence type="ECO:0000256" key="9">
    <source>
        <dbReference type="RuleBase" id="RU365015"/>
    </source>
</evidence>
<dbReference type="RefSeq" id="WP_308450237.1">
    <property type="nucleotide sequence ID" value="NZ_JAJEPU010000001.1"/>
</dbReference>
<proteinExistence type="inferred from homology"/>
<keyword evidence="6 8" id="KW-0326">Glycosidase</keyword>
<organism evidence="12 13">
    <name type="scientific">Brotaphodocola catenula</name>
    <dbReference type="NCBI Taxonomy" id="2885361"/>
    <lineage>
        <taxon>Bacteria</taxon>
        <taxon>Bacillati</taxon>
        <taxon>Bacillota</taxon>
        <taxon>Clostridia</taxon>
        <taxon>Lachnospirales</taxon>
        <taxon>Lachnospiraceae</taxon>
        <taxon>Brotaphodocola</taxon>
    </lineage>
</organism>
<feature type="domain" description="Glycosyl hydrolase family 32 C-terminal" evidence="11">
    <location>
        <begin position="356"/>
        <end position="481"/>
    </location>
</feature>
<dbReference type="InterPro" id="IPR013148">
    <property type="entry name" value="Glyco_hydro_32_N"/>
</dbReference>
<dbReference type="AlphaFoldDB" id="A0AAE3AK42"/>
<sequence>MKFEKYHKVTREDYEKWYQEEADFRKFVSEDPCRLHFHLMPETGWLNDPNGLVQADGVYHIYFQYTPFEPTGELKLWNHCTTRDFIHYKDHGPVLFPDHDFDAHGVYSGSAFRENGMIHYFYTGNVKYFDRPDYDYINAGRGSNTIHFASQDGTHFSEKELLMTTDDYPSDISCHVRDPKILKYKDAYYMALGARDHESHGLVLLYRSEDLTHWSYFSRIQTLHPFGYMWECPDLFFLDGTLCLICCPQGVTQQGVNYANVHQCTFMKIDADFENRKFRVIEEAPFQQVDRGFDFYAPQSFEDEQERRILIGWMGIPEADYTNPTTEQGWQHALTLPRELHVRNGRLIQQPIKELLDLRAEHAHFATKEDLNQADSLLLENSCGFPVFETELTFSDCKQMELALRDGVTLSFSNGVLTLDLKKGGFGRTSRSVELTSLSQLRIYSDTTSLEIFVNGGEEVFTTRLYSQISDPSNDHDLSTNTNARPLTLTGDCSATVDVWKLRAFEVSRTQN</sequence>
<dbReference type="InterPro" id="IPR051214">
    <property type="entry name" value="GH32_Enzymes"/>
</dbReference>
<keyword evidence="5 8" id="KW-0378">Hydrolase</keyword>
<dbReference type="InterPro" id="IPR013320">
    <property type="entry name" value="ConA-like_dom_sf"/>
</dbReference>
<dbReference type="InterPro" id="IPR023296">
    <property type="entry name" value="Glyco_hydro_beta-prop_sf"/>
</dbReference>
<comment type="pathway">
    <text evidence="1 9">Glycan biosynthesis; sucrose metabolism.</text>
</comment>
<dbReference type="PROSITE" id="PS00609">
    <property type="entry name" value="GLYCOSYL_HYDROL_F32"/>
    <property type="match status" value="1"/>
</dbReference>
<evidence type="ECO:0000259" key="11">
    <source>
        <dbReference type="Pfam" id="PF08244"/>
    </source>
</evidence>
<dbReference type="PANTHER" id="PTHR43101">
    <property type="entry name" value="BETA-FRUCTOSIDASE"/>
    <property type="match status" value="1"/>
</dbReference>
<name>A0AAE3AK42_9FIRM</name>
<dbReference type="NCBIfam" id="TIGR01322">
    <property type="entry name" value="scrB_fam"/>
    <property type="match status" value="1"/>
</dbReference>
<dbReference type="SUPFAM" id="SSF49899">
    <property type="entry name" value="Concanavalin A-like lectins/glucanases"/>
    <property type="match status" value="1"/>
</dbReference>
<comment type="caution">
    <text evidence="12">The sequence shown here is derived from an EMBL/GenBank/DDBJ whole genome shotgun (WGS) entry which is preliminary data.</text>
</comment>
<dbReference type="GO" id="GO:0005975">
    <property type="term" value="P:carbohydrate metabolic process"/>
    <property type="evidence" value="ECO:0007669"/>
    <property type="project" value="InterPro"/>
</dbReference>
<dbReference type="Proteomes" id="UP001198962">
    <property type="component" value="Unassembled WGS sequence"/>
</dbReference>
<dbReference type="CDD" id="cd18623">
    <property type="entry name" value="GH32_ScrB-like"/>
    <property type="match status" value="1"/>
</dbReference>
<evidence type="ECO:0000256" key="8">
    <source>
        <dbReference type="RuleBase" id="RU362110"/>
    </source>
</evidence>
<protein>
    <recommendedName>
        <fullName evidence="4 8">Sucrose-6-phosphate hydrolase</fullName>
        <ecNumber evidence="3 8">3.2.1.26</ecNumber>
    </recommendedName>
    <alternativeName>
        <fullName evidence="7 9">Invertase</fullName>
    </alternativeName>
</protein>
<evidence type="ECO:0000259" key="10">
    <source>
        <dbReference type="Pfam" id="PF00251"/>
    </source>
</evidence>
<dbReference type="Pfam" id="PF08244">
    <property type="entry name" value="Glyco_hydro_32C"/>
    <property type="match status" value="1"/>
</dbReference>
<evidence type="ECO:0000256" key="2">
    <source>
        <dbReference type="ARBA" id="ARBA00009902"/>
    </source>
</evidence>
<evidence type="ECO:0000256" key="7">
    <source>
        <dbReference type="ARBA" id="ARBA00033367"/>
    </source>
</evidence>
<dbReference type="GO" id="GO:0005737">
    <property type="term" value="C:cytoplasm"/>
    <property type="evidence" value="ECO:0007669"/>
    <property type="project" value="UniProtKB-SubCell"/>
</dbReference>
<dbReference type="SMART" id="SM00640">
    <property type="entry name" value="Glyco_32"/>
    <property type="match status" value="1"/>
</dbReference>
<evidence type="ECO:0000313" key="13">
    <source>
        <dbReference type="Proteomes" id="UP001198962"/>
    </source>
</evidence>
<gene>
    <name evidence="12" type="ORF">LKD32_00115</name>
</gene>
<dbReference type="InterPro" id="IPR001362">
    <property type="entry name" value="Glyco_hydro_32"/>
</dbReference>
<feature type="domain" description="Glycosyl hydrolase family 32 N-terminal" evidence="10">
    <location>
        <begin position="38"/>
        <end position="351"/>
    </location>
</feature>
<dbReference type="InterPro" id="IPR018053">
    <property type="entry name" value="Glyco_hydro_32_AS"/>
</dbReference>
<accession>A0AAE3AK42</accession>
<comment type="function">
    <text evidence="9">Enables the bacterium to metabolize sucrose as a sole carbon source.</text>
</comment>
<dbReference type="InterPro" id="IPR013189">
    <property type="entry name" value="Glyco_hydro_32_C"/>
</dbReference>
<dbReference type="SUPFAM" id="SSF75005">
    <property type="entry name" value="Arabinanase/levansucrase/invertase"/>
    <property type="match status" value="1"/>
</dbReference>